<evidence type="ECO:0000313" key="2">
    <source>
        <dbReference type="EMBL" id="MFI1460277.1"/>
    </source>
</evidence>
<dbReference type="Proteomes" id="UP001611263">
    <property type="component" value="Unassembled WGS sequence"/>
</dbReference>
<evidence type="ECO:0008006" key="4">
    <source>
        <dbReference type="Google" id="ProtNLM"/>
    </source>
</evidence>
<keyword evidence="3" id="KW-1185">Reference proteome</keyword>
<evidence type="ECO:0000313" key="3">
    <source>
        <dbReference type="Proteomes" id="UP001611263"/>
    </source>
</evidence>
<organism evidence="2 3">
    <name type="scientific">Nocardia carnea</name>
    <dbReference type="NCBI Taxonomy" id="37328"/>
    <lineage>
        <taxon>Bacteria</taxon>
        <taxon>Bacillati</taxon>
        <taxon>Actinomycetota</taxon>
        <taxon>Actinomycetes</taxon>
        <taxon>Mycobacteriales</taxon>
        <taxon>Nocardiaceae</taxon>
        <taxon>Nocardia</taxon>
    </lineage>
</organism>
<name>A0ABW7TGW0_9NOCA</name>
<dbReference type="RefSeq" id="WP_033241895.1">
    <property type="nucleotide sequence ID" value="NZ_JBIRUQ010000001.1"/>
</dbReference>
<dbReference type="InterPro" id="IPR007410">
    <property type="entry name" value="LpqE-like"/>
</dbReference>
<dbReference type="InterPro" id="IPR036182">
    <property type="entry name" value="PCuAC_sf"/>
</dbReference>
<sequence length="180" mass="18849">MAVLPTVALVAGCSSGQQTQTAEMEAAINGTDGSIGAIDLENVYLHAEVADQPTPFYTDIRLAFTAVNTSQTGSDRLTGIASPAAESVQIEGPEPALELRPQTSLAAGEPIQNLDPSAAPDQPRTVTVTMKDPGASPGLTFPFDFTFEKAGTVQLQVPFDVWTPSESQPTERPLPPSVTP</sequence>
<feature type="region of interest" description="Disordered" evidence="1">
    <location>
        <begin position="161"/>
        <end position="180"/>
    </location>
</feature>
<reference evidence="2 3" key="1">
    <citation type="submission" date="2024-10" db="EMBL/GenBank/DDBJ databases">
        <title>The Natural Products Discovery Center: Release of the First 8490 Sequenced Strains for Exploring Actinobacteria Biosynthetic Diversity.</title>
        <authorList>
            <person name="Kalkreuter E."/>
            <person name="Kautsar S.A."/>
            <person name="Yang D."/>
            <person name="Bader C.D."/>
            <person name="Teijaro C.N."/>
            <person name="Fluegel L."/>
            <person name="Davis C.M."/>
            <person name="Simpson J.R."/>
            <person name="Lauterbach L."/>
            <person name="Steele A.D."/>
            <person name="Gui C."/>
            <person name="Meng S."/>
            <person name="Li G."/>
            <person name="Viehrig K."/>
            <person name="Ye F."/>
            <person name="Su P."/>
            <person name="Kiefer A.F."/>
            <person name="Nichols A."/>
            <person name="Cepeda A.J."/>
            <person name="Yan W."/>
            <person name="Fan B."/>
            <person name="Jiang Y."/>
            <person name="Adhikari A."/>
            <person name="Zheng C.-J."/>
            <person name="Schuster L."/>
            <person name="Cowan T.M."/>
            <person name="Smanski M.J."/>
            <person name="Chevrette M.G."/>
            <person name="De Carvalho L.P.S."/>
            <person name="Shen B."/>
        </authorList>
    </citation>
    <scope>NUCLEOTIDE SEQUENCE [LARGE SCALE GENOMIC DNA]</scope>
    <source>
        <strain evidence="2 3">NPDC020568</strain>
    </source>
</reference>
<dbReference type="Pfam" id="PF04314">
    <property type="entry name" value="PCuAC"/>
    <property type="match status" value="1"/>
</dbReference>
<protein>
    <recommendedName>
        <fullName evidence="4">Copper chaperone PCu(A)C</fullName>
    </recommendedName>
</protein>
<evidence type="ECO:0000256" key="1">
    <source>
        <dbReference type="SAM" id="MobiDB-lite"/>
    </source>
</evidence>
<proteinExistence type="predicted"/>
<accession>A0ABW7TGW0</accession>
<gene>
    <name evidence="2" type="ORF">ACH4WX_06085</name>
</gene>
<dbReference type="GeneID" id="93505344"/>
<dbReference type="Gene3D" id="2.60.40.1890">
    <property type="entry name" value="PCu(A)C copper chaperone"/>
    <property type="match status" value="1"/>
</dbReference>
<comment type="caution">
    <text evidence="2">The sequence shown here is derived from an EMBL/GenBank/DDBJ whole genome shotgun (WGS) entry which is preliminary data.</text>
</comment>
<dbReference type="EMBL" id="JBIRUQ010000001">
    <property type="protein sequence ID" value="MFI1460277.1"/>
    <property type="molecule type" value="Genomic_DNA"/>
</dbReference>